<dbReference type="Proteomes" id="UP001632038">
    <property type="component" value="Unassembled WGS sequence"/>
</dbReference>
<protein>
    <submittedName>
        <fullName evidence="2">Uncharacterized protein</fullName>
    </submittedName>
</protein>
<organism evidence="2 3">
    <name type="scientific">Castilleja foliolosa</name>
    <dbReference type="NCBI Taxonomy" id="1961234"/>
    <lineage>
        <taxon>Eukaryota</taxon>
        <taxon>Viridiplantae</taxon>
        <taxon>Streptophyta</taxon>
        <taxon>Embryophyta</taxon>
        <taxon>Tracheophyta</taxon>
        <taxon>Spermatophyta</taxon>
        <taxon>Magnoliopsida</taxon>
        <taxon>eudicotyledons</taxon>
        <taxon>Gunneridae</taxon>
        <taxon>Pentapetalae</taxon>
        <taxon>asterids</taxon>
        <taxon>lamiids</taxon>
        <taxon>Lamiales</taxon>
        <taxon>Orobanchaceae</taxon>
        <taxon>Pedicularideae</taxon>
        <taxon>Castillejinae</taxon>
        <taxon>Castilleja</taxon>
    </lineage>
</organism>
<dbReference type="EMBL" id="JAVIJP010000026">
    <property type="protein sequence ID" value="KAL3636779.1"/>
    <property type="molecule type" value="Genomic_DNA"/>
</dbReference>
<reference evidence="3" key="1">
    <citation type="journal article" date="2024" name="IScience">
        <title>Strigolactones Initiate the Formation of Haustorium-like Structures in Castilleja.</title>
        <authorList>
            <person name="Buerger M."/>
            <person name="Peterson D."/>
            <person name="Chory J."/>
        </authorList>
    </citation>
    <scope>NUCLEOTIDE SEQUENCE [LARGE SCALE GENOMIC DNA]</scope>
</reference>
<evidence type="ECO:0000313" key="2">
    <source>
        <dbReference type="EMBL" id="KAL3636779.1"/>
    </source>
</evidence>
<proteinExistence type="predicted"/>
<name>A0ABD3D4M9_9LAMI</name>
<keyword evidence="1" id="KW-1133">Transmembrane helix</keyword>
<gene>
    <name evidence="2" type="ORF">CASFOL_019078</name>
</gene>
<keyword evidence="1" id="KW-0812">Transmembrane</keyword>
<evidence type="ECO:0000313" key="3">
    <source>
        <dbReference type="Proteomes" id="UP001632038"/>
    </source>
</evidence>
<comment type="caution">
    <text evidence="2">The sequence shown here is derived from an EMBL/GenBank/DDBJ whole genome shotgun (WGS) entry which is preliminary data.</text>
</comment>
<feature type="transmembrane region" description="Helical" evidence="1">
    <location>
        <begin position="37"/>
        <end position="61"/>
    </location>
</feature>
<keyword evidence="1" id="KW-0472">Membrane</keyword>
<sequence>MLTYQVNHNFCISIHNLFQASVNFVAGGDGGKGIEKLLLAGFIADVDFVQLITIIIIVAAVEIHGRGT</sequence>
<keyword evidence="3" id="KW-1185">Reference proteome</keyword>
<accession>A0ABD3D4M9</accession>
<dbReference type="AlphaFoldDB" id="A0ABD3D4M9"/>
<evidence type="ECO:0000256" key="1">
    <source>
        <dbReference type="SAM" id="Phobius"/>
    </source>
</evidence>